<keyword evidence="2" id="KW-1185">Reference proteome</keyword>
<name>A0AAV7M7T2_PLEWA</name>
<protein>
    <submittedName>
        <fullName evidence="1">Uncharacterized protein</fullName>
    </submittedName>
</protein>
<accession>A0AAV7M7T2</accession>
<proteinExistence type="predicted"/>
<dbReference type="AlphaFoldDB" id="A0AAV7M7T2"/>
<dbReference type="Proteomes" id="UP001066276">
    <property type="component" value="Chromosome 10"/>
</dbReference>
<comment type="caution">
    <text evidence="1">The sequence shown here is derived from an EMBL/GenBank/DDBJ whole genome shotgun (WGS) entry which is preliminary data.</text>
</comment>
<gene>
    <name evidence="1" type="ORF">NDU88_004547</name>
</gene>
<reference evidence="1" key="1">
    <citation type="journal article" date="2022" name="bioRxiv">
        <title>Sequencing and chromosome-scale assembly of the giantPleurodeles waltlgenome.</title>
        <authorList>
            <person name="Brown T."/>
            <person name="Elewa A."/>
            <person name="Iarovenko S."/>
            <person name="Subramanian E."/>
            <person name="Araus A.J."/>
            <person name="Petzold A."/>
            <person name="Susuki M."/>
            <person name="Suzuki K.-i.T."/>
            <person name="Hayashi T."/>
            <person name="Toyoda A."/>
            <person name="Oliveira C."/>
            <person name="Osipova E."/>
            <person name="Leigh N.D."/>
            <person name="Simon A."/>
            <person name="Yun M.H."/>
        </authorList>
    </citation>
    <scope>NUCLEOTIDE SEQUENCE</scope>
    <source>
        <strain evidence="1">20211129_DDA</strain>
        <tissue evidence="1">Liver</tissue>
    </source>
</reference>
<dbReference type="EMBL" id="JANPWB010000014">
    <property type="protein sequence ID" value="KAJ1099446.1"/>
    <property type="molecule type" value="Genomic_DNA"/>
</dbReference>
<organism evidence="1 2">
    <name type="scientific">Pleurodeles waltl</name>
    <name type="common">Iberian ribbed newt</name>
    <dbReference type="NCBI Taxonomy" id="8319"/>
    <lineage>
        <taxon>Eukaryota</taxon>
        <taxon>Metazoa</taxon>
        <taxon>Chordata</taxon>
        <taxon>Craniata</taxon>
        <taxon>Vertebrata</taxon>
        <taxon>Euteleostomi</taxon>
        <taxon>Amphibia</taxon>
        <taxon>Batrachia</taxon>
        <taxon>Caudata</taxon>
        <taxon>Salamandroidea</taxon>
        <taxon>Salamandridae</taxon>
        <taxon>Pleurodelinae</taxon>
        <taxon>Pleurodeles</taxon>
    </lineage>
</organism>
<evidence type="ECO:0000313" key="2">
    <source>
        <dbReference type="Proteomes" id="UP001066276"/>
    </source>
</evidence>
<evidence type="ECO:0000313" key="1">
    <source>
        <dbReference type="EMBL" id="KAJ1099446.1"/>
    </source>
</evidence>
<sequence length="79" mass="8869">MRQDPGNRASVNHGISRWPTAISTHSSRMAWAYVWAEERTAGRTVGLHEEVAALGPGFPLAGVRHREESCSGRWTRRQQ</sequence>